<gene>
    <name evidence="6" type="ORF">M0811_10611</name>
</gene>
<sequence length="640" mass="75427">MEQVDEIILLSLNQIGLEIPDVSSITEEVFTSDLVIYITASCMNLIDKSLKIPLKFSNEMSQRFRACTNLSKTIKDHGYQKQISYSFFLYPNVDQMRDLFLWMVELLPKQEDEEVMATTGVSILRQIKISIFEWSESKEKTILKPKISTVRLVTPLSFDLQKNSKSKRYCQRLLPLISSQTRRISLSDSVIETNDIGCVLKREEENEWNNEVLDSGLSLQEFQLRKKKKAMGIVSKALQSSITQMNQKYSLSSFFEQERQNNFKNKMFQGSRFANLAKYGLDRKDKFKFSENERPKNEKENIENKEKEKAKTGPIIEEMDPEKMMQKLKEKHQEEVSEIQTKIKDYTDKTAQIENETRNYLDMLIRFEKQLEEMNKTIEDLEKEYQVRKRIQDFLPNHEENIQILQQNIQSSQSKILNLAGQWEKHRLQLLEKYRNRKKLASSQNEMWKGRLEEIKELREDSKTLSQTIQQRNTFYTQLLTEFKKLPKKSYRTNYTKQIFDIVKNVKKQKGDIDKVLLETHDLRKEINRLNGALSRSHLLADEMIYPMAEKDDLGTGAKQVYFLFDKMHKLFETIIQDIQQRGKTSNEIRNLEIEVDNLKRKDATTSLKKISKDLSQMQSGNTELQNQLKKLKKSKDSKK</sequence>
<dbReference type="InterPro" id="IPR008530">
    <property type="entry name" value="CCDC22"/>
</dbReference>
<dbReference type="Pfam" id="PF05667">
    <property type="entry name" value="CCDC22_CC"/>
    <property type="match status" value="1"/>
</dbReference>
<comment type="similarity">
    <text evidence="1">Belongs to the CCDC22 family.</text>
</comment>
<keyword evidence="7" id="KW-1185">Reference proteome</keyword>
<evidence type="ECO:0000256" key="1">
    <source>
        <dbReference type="ARBA" id="ARBA00006438"/>
    </source>
</evidence>
<dbReference type="OrthoDB" id="10266736at2759"/>
<name>A0A9Q0R8I9_ANAIG</name>
<feature type="region of interest" description="Disordered" evidence="3">
    <location>
        <begin position="288"/>
        <end position="310"/>
    </location>
</feature>
<dbReference type="InterPro" id="IPR048348">
    <property type="entry name" value="CCDC22_CC"/>
</dbReference>
<dbReference type="PANTHER" id="PTHR15668:SF4">
    <property type="entry name" value="COILED-COIL DOMAIN-CONTAINING PROTEIN 22"/>
    <property type="match status" value="1"/>
</dbReference>
<dbReference type="EMBL" id="JAPDFW010000091">
    <property type="protein sequence ID" value="KAJ5071127.1"/>
    <property type="molecule type" value="Genomic_DNA"/>
</dbReference>
<reference evidence="6" key="1">
    <citation type="submission" date="2022-10" db="EMBL/GenBank/DDBJ databases">
        <title>Novel sulphate-reducing endosymbionts in the free-living metamonad Anaeramoeba.</title>
        <authorList>
            <person name="Jerlstrom-Hultqvist J."/>
            <person name="Cepicka I."/>
            <person name="Gallot-Lavallee L."/>
            <person name="Salas-Leiva D."/>
            <person name="Curtis B.A."/>
            <person name="Zahonova K."/>
            <person name="Pipaliya S."/>
            <person name="Dacks J."/>
            <person name="Roger A.J."/>
        </authorList>
    </citation>
    <scope>NUCLEOTIDE SEQUENCE</scope>
    <source>
        <strain evidence="6">BMAN</strain>
    </source>
</reference>
<dbReference type="GO" id="GO:2000060">
    <property type="term" value="P:positive regulation of ubiquitin-dependent protein catabolic process"/>
    <property type="evidence" value="ECO:0007669"/>
    <property type="project" value="TreeGrafter"/>
</dbReference>
<proteinExistence type="inferred from homology"/>
<feature type="domain" description="CCDC22 coiled-coil" evidence="4">
    <location>
        <begin position="161"/>
        <end position="602"/>
    </location>
</feature>
<evidence type="ECO:0000259" key="5">
    <source>
        <dbReference type="Pfam" id="PF21674"/>
    </source>
</evidence>
<feature type="region of interest" description="Disordered" evidence="3">
    <location>
        <begin position="612"/>
        <end position="640"/>
    </location>
</feature>
<dbReference type="InterPro" id="IPR048349">
    <property type="entry name" value="CCDC22_N"/>
</dbReference>
<accession>A0A9Q0R8I9</accession>
<dbReference type="OMA" id="KFEQHIQ"/>
<dbReference type="GO" id="GO:0097602">
    <property type="term" value="F:cullin family protein binding"/>
    <property type="evidence" value="ECO:0007669"/>
    <property type="project" value="TreeGrafter"/>
</dbReference>
<feature type="compositionally biased region" description="Polar residues" evidence="3">
    <location>
        <begin position="612"/>
        <end position="628"/>
    </location>
</feature>
<comment type="caution">
    <text evidence="6">The sequence shown here is derived from an EMBL/GenBank/DDBJ whole genome shotgun (WGS) entry which is preliminary data.</text>
</comment>
<evidence type="ECO:0000313" key="6">
    <source>
        <dbReference type="EMBL" id="KAJ5071127.1"/>
    </source>
</evidence>
<dbReference type="Pfam" id="PF21674">
    <property type="entry name" value="CCDC22_N"/>
    <property type="match status" value="1"/>
</dbReference>
<evidence type="ECO:0000256" key="2">
    <source>
        <dbReference type="SAM" id="Coils"/>
    </source>
</evidence>
<evidence type="ECO:0000313" key="7">
    <source>
        <dbReference type="Proteomes" id="UP001149090"/>
    </source>
</evidence>
<organism evidence="6 7">
    <name type="scientific">Anaeramoeba ignava</name>
    <name type="common">Anaerobic marine amoeba</name>
    <dbReference type="NCBI Taxonomy" id="1746090"/>
    <lineage>
        <taxon>Eukaryota</taxon>
        <taxon>Metamonada</taxon>
        <taxon>Anaeramoebidae</taxon>
        <taxon>Anaeramoeba</taxon>
    </lineage>
</organism>
<dbReference type="AlphaFoldDB" id="A0A9Q0R8I9"/>
<feature type="domain" description="CCDC22 N-terminal" evidence="5">
    <location>
        <begin position="1"/>
        <end position="108"/>
    </location>
</feature>
<evidence type="ECO:0000259" key="4">
    <source>
        <dbReference type="Pfam" id="PF05667"/>
    </source>
</evidence>
<keyword evidence="2" id="KW-0175">Coiled coil</keyword>
<protein>
    <submittedName>
        <fullName evidence="6">Jm1 protein</fullName>
    </submittedName>
</protein>
<feature type="compositionally biased region" description="Basic residues" evidence="3">
    <location>
        <begin position="630"/>
        <end position="640"/>
    </location>
</feature>
<dbReference type="PANTHER" id="PTHR15668">
    <property type="entry name" value="JM1 PROTEIN"/>
    <property type="match status" value="1"/>
</dbReference>
<feature type="coiled-coil region" evidence="2">
    <location>
        <begin position="329"/>
        <end position="415"/>
    </location>
</feature>
<dbReference type="Proteomes" id="UP001149090">
    <property type="component" value="Unassembled WGS sequence"/>
</dbReference>
<evidence type="ECO:0000256" key="3">
    <source>
        <dbReference type="SAM" id="MobiDB-lite"/>
    </source>
</evidence>